<name>A0ABU1V309_9GAMM</name>
<sequence length="35" mass="3904">MEKKELHTRDGNRPLLSVWIQLASANLVAGIQISN</sequence>
<evidence type="ECO:0000313" key="2">
    <source>
        <dbReference type="Proteomes" id="UP001253595"/>
    </source>
</evidence>
<gene>
    <name evidence="1" type="ORF">J2X05_003889</name>
</gene>
<accession>A0ABU1V309</accession>
<comment type="caution">
    <text evidence="1">The sequence shown here is derived from an EMBL/GenBank/DDBJ whole genome shotgun (WGS) entry which is preliminary data.</text>
</comment>
<organism evidence="1 2">
    <name type="scientific">Cellvibrio fibrivorans</name>
    <dbReference type="NCBI Taxonomy" id="126350"/>
    <lineage>
        <taxon>Bacteria</taxon>
        <taxon>Pseudomonadati</taxon>
        <taxon>Pseudomonadota</taxon>
        <taxon>Gammaproteobacteria</taxon>
        <taxon>Cellvibrionales</taxon>
        <taxon>Cellvibrionaceae</taxon>
        <taxon>Cellvibrio</taxon>
    </lineage>
</organism>
<dbReference type="EMBL" id="JAVDVX010000008">
    <property type="protein sequence ID" value="MDR7091851.1"/>
    <property type="molecule type" value="Genomic_DNA"/>
</dbReference>
<proteinExistence type="predicted"/>
<keyword evidence="2" id="KW-1185">Reference proteome</keyword>
<evidence type="ECO:0000313" key="1">
    <source>
        <dbReference type="EMBL" id="MDR7091851.1"/>
    </source>
</evidence>
<reference evidence="1 2" key="1">
    <citation type="submission" date="2023-07" db="EMBL/GenBank/DDBJ databases">
        <title>Sorghum-associated microbial communities from plants grown in Nebraska, USA.</title>
        <authorList>
            <person name="Schachtman D."/>
        </authorList>
    </citation>
    <scope>NUCLEOTIDE SEQUENCE [LARGE SCALE GENOMIC DNA]</scope>
    <source>
        <strain evidence="1 2">BE190</strain>
    </source>
</reference>
<dbReference type="Proteomes" id="UP001253595">
    <property type="component" value="Unassembled WGS sequence"/>
</dbReference>
<protein>
    <submittedName>
        <fullName evidence="1">Uncharacterized protein</fullName>
    </submittedName>
</protein>